<proteinExistence type="predicted"/>
<keyword evidence="3 5" id="KW-1015">Disulfide bond</keyword>
<evidence type="ECO:0000313" key="8">
    <source>
        <dbReference type="EMBL" id="ELU07563.1"/>
    </source>
</evidence>
<dbReference type="EnsemblMetazoa" id="CapteT205298">
    <property type="protein sequence ID" value="CapteP205298"/>
    <property type="gene ID" value="CapteG205298"/>
</dbReference>
<reference evidence="10" key="1">
    <citation type="submission" date="2012-12" db="EMBL/GenBank/DDBJ databases">
        <authorList>
            <person name="Hellsten U."/>
            <person name="Grimwood J."/>
            <person name="Chapman J.A."/>
            <person name="Shapiro H."/>
            <person name="Aerts A."/>
            <person name="Otillar R.P."/>
            <person name="Terry A.Y."/>
            <person name="Boore J.L."/>
            <person name="Simakov O."/>
            <person name="Marletaz F."/>
            <person name="Cho S.-J."/>
            <person name="Edsinger-Gonzales E."/>
            <person name="Havlak P."/>
            <person name="Kuo D.-H."/>
            <person name="Larsson T."/>
            <person name="Lv J."/>
            <person name="Arendt D."/>
            <person name="Savage R."/>
            <person name="Osoegawa K."/>
            <person name="de Jong P."/>
            <person name="Lindberg D.R."/>
            <person name="Seaver E.C."/>
            <person name="Weisblat D.A."/>
            <person name="Putnam N.H."/>
            <person name="Grigoriev I.V."/>
            <person name="Rokhsar D.S."/>
        </authorList>
    </citation>
    <scope>NUCLEOTIDE SEQUENCE</scope>
    <source>
        <strain evidence="10">I ESC-2004</strain>
    </source>
</reference>
<dbReference type="PANTHER" id="PTHR19325">
    <property type="entry name" value="COMPLEMENT COMPONENT-RELATED SUSHI DOMAIN-CONTAINING"/>
    <property type="match status" value="1"/>
</dbReference>
<dbReference type="PROSITE" id="PS50923">
    <property type="entry name" value="SUSHI"/>
    <property type="match status" value="3"/>
</dbReference>
<dbReference type="SMART" id="SM00032">
    <property type="entry name" value="CCP"/>
    <property type="match status" value="4"/>
</dbReference>
<evidence type="ECO:0000313" key="9">
    <source>
        <dbReference type="EnsemblMetazoa" id="CapteP205298"/>
    </source>
</evidence>
<sequence>MTDTYCDKLADIKEAELNTTSTVYGTAVEISCNPGYYLEGGSSSVVLVCQDDLQWSRNISHCLAVECRSPPSVVHSTQRGSSVTLFSNVTYECDGDYRHEDGYTSKTITCQTDGEWSQVSMSCGHSRCPPVPEVLNANPDTRLSLLQTTVNYTCYDGFIVPDESQHKTARCNGRIWNVESSDDGCNAIVCLDIIQVDGKIVDSLNVHPGAEVNISCHESAILSTKRSHMIVRCLENGKWNQGIPDCIEKSRSKPVIEPVEARGSDLIGIVAGLSIGLLCLFIIVIDASAIAGDCKKLQNNICGMHN</sequence>
<dbReference type="OMA" id="ANCIAFR"/>
<evidence type="ECO:0000256" key="2">
    <source>
        <dbReference type="ARBA" id="ARBA00022737"/>
    </source>
</evidence>
<dbReference type="OrthoDB" id="6162141at2759"/>
<evidence type="ECO:0000256" key="4">
    <source>
        <dbReference type="ARBA" id="ARBA00023180"/>
    </source>
</evidence>
<evidence type="ECO:0000256" key="6">
    <source>
        <dbReference type="SAM" id="Phobius"/>
    </source>
</evidence>
<keyword evidence="10" id="KW-1185">Reference proteome</keyword>
<dbReference type="EMBL" id="KB299788">
    <property type="protein sequence ID" value="ELU07563.1"/>
    <property type="molecule type" value="Genomic_DNA"/>
</dbReference>
<keyword evidence="6" id="KW-1133">Transmembrane helix</keyword>
<dbReference type="CDD" id="cd00033">
    <property type="entry name" value="CCP"/>
    <property type="match status" value="2"/>
</dbReference>
<dbReference type="SUPFAM" id="SSF57535">
    <property type="entry name" value="Complement control module/SCR domain"/>
    <property type="match status" value="4"/>
</dbReference>
<comment type="caution">
    <text evidence="5">Lacks conserved residue(s) required for the propagation of feature annotation.</text>
</comment>
<evidence type="ECO:0000256" key="5">
    <source>
        <dbReference type="PROSITE-ProRule" id="PRU00302"/>
    </source>
</evidence>
<keyword evidence="1 5" id="KW-0768">Sushi</keyword>
<feature type="transmembrane region" description="Helical" evidence="6">
    <location>
        <begin position="266"/>
        <end position="291"/>
    </location>
</feature>
<accession>R7UNC5</accession>
<dbReference type="InterPro" id="IPR035976">
    <property type="entry name" value="Sushi/SCR/CCP_sf"/>
</dbReference>
<organism evidence="8">
    <name type="scientific">Capitella teleta</name>
    <name type="common">Polychaete worm</name>
    <dbReference type="NCBI Taxonomy" id="283909"/>
    <lineage>
        <taxon>Eukaryota</taxon>
        <taxon>Metazoa</taxon>
        <taxon>Spiralia</taxon>
        <taxon>Lophotrochozoa</taxon>
        <taxon>Annelida</taxon>
        <taxon>Polychaeta</taxon>
        <taxon>Sedentaria</taxon>
        <taxon>Scolecida</taxon>
        <taxon>Capitellidae</taxon>
        <taxon>Capitella</taxon>
    </lineage>
</organism>
<dbReference type="STRING" id="283909.R7UNC5"/>
<evidence type="ECO:0000256" key="1">
    <source>
        <dbReference type="ARBA" id="ARBA00022659"/>
    </source>
</evidence>
<dbReference type="InterPro" id="IPR050350">
    <property type="entry name" value="Compl-Cell_Adhes-Reg"/>
</dbReference>
<feature type="domain" description="Sushi" evidence="7">
    <location>
        <begin position="4"/>
        <end position="64"/>
    </location>
</feature>
<feature type="domain" description="Sushi" evidence="7">
    <location>
        <begin position="65"/>
        <end position="125"/>
    </location>
</feature>
<feature type="disulfide bond" evidence="5">
    <location>
        <begin position="6"/>
        <end position="49"/>
    </location>
</feature>
<feature type="disulfide bond" evidence="5">
    <location>
        <begin position="67"/>
        <end position="110"/>
    </location>
</feature>
<dbReference type="EMBL" id="AMQN01022206">
    <property type="status" value="NOT_ANNOTATED_CDS"/>
    <property type="molecule type" value="Genomic_DNA"/>
</dbReference>
<reference evidence="9" key="3">
    <citation type="submission" date="2015-06" db="UniProtKB">
        <authorList>
            <consortium name="EnsemblMetazoa"/>
        </authorList>
    </citation>
    <scope>IDENTIFICATION</scope>
</reference>
<dbReference type="Proteomes" id="UP000014760">
    <property type="component" value="Unassembled WGS sequence"/>
</dbReference>
<evidence type="ECO:0000313" key="10">
    <source>
        <dbReference type="Proteomes" id="UP000014760"/>
    </source>
</evidence>
<protein>
    <recommendedName>
        <fullName evidence="7">Sushi domain-containing protein</fullName>
    </recommendedName>
</protein>
<name>R7UNC5_CAPTE</name>
<keyword evidence="6" id="KW-0812">Transmembrane</keyword>
<dbReference type="AlphaFoldDB" id="R7UNC5"/>
<gene>
    <name evidence="8" type="ORF">CAPTEDRAFT_205298</name>
</gene>
<evidence type="ECO:0000256" key="3">
    <source>
        <dbReference type="ARBA" id="ARBA00023157"/>
    </source>
</evidence>
<keyword evidence="4" id="KW-0325">Glycoprotein</keyword>
<dbReference type="Pfam" id="PF00084">
    <property type="entry name" value="Sushi"/>
    <property type="match status" value="2"/>
</dbReference>
<dbReference type="HOGENOM" id="CLU_909852_0_0_1"/>
<dbReference type="Gene3D" id="2.10.70.10">
    <property type="entry name" value="Complement Module, domain 1"/>
    <property type="match status" value="3"/>
</dbReference>
<keyword evidence="2" id="KW-0677">Repeat</keyword>
<reference evidence="8 10" key="2">
    <citation type="journal article" date="2013" name="Nature">
        <title>Insights into bilaterian evolution from three spiralian genomes.</title>
        <authorList>
            <person name="Simakov O."/>
            <person name="Marletaz F."/>
            <person name="Cho S.J."/>
            <person name="Edsinger-Gonzales E."/>
            <person name="Havlak P."/>
            <person name="Hellsten U."/>
            <person name="Kuo D.H."/>
            <person name="Larsson T."/>
            <person name="Lv J."/>
            <person name="Arendt D."/>
            <person name="Savage R."/>
            <person name="Osoegawa K."/>
            <person name="de Jong P."/>
            <person name="Grimwood J."/>
            <person name="Chapman J.A."/>
            <person name="Shapiro H."/>
            <person name="Aerts A."/>
            <person name="Otillar R.P."/>
            <person name="Terry A.Y."/>
            <person name="Boore J.L."/>
            <person name="Grigoriev I.V."/>
            <person name="Lindberg D.R."/>
            <person name="Seaver E.C."/>
            <person name="Weisblat D.A."/>
            <person name="Putnam N.H."/>
            <person name="Rokhsar D.S."/>
        </authorList>
    </citation>
    <scope>NUCLEOTIDE SEQUENCE</scope>
    <source>
        <strain evidence="8 10">I ESC-2004</strain>
    </source>
</reference>
<evidence type="ECO:0000259" key="7">
    <source>
        <dbReference type="PROSITE" id="PS50923"/>
    </source>
</evidence>
<keyword evidence="6" id="KW-0472">Membrane</keyword>
<dbReference type="PANTHER" id="PTHR19325:SF575">
    <property type="entry name" value="LOCOMOTION-RELATED PROTEIN HIKARU GENKI"/>
    <property type="match status" value="1"/>
</dbReference>
<dbReference type="InterPro" id="IPR000436">
    <property type="entry name" value="Sushi_SCR_CCP_dom"/>
</dbReference>
<feature type="domain" description="Sushi" evidence="7">
    <location>
        <begin position="183"/>
        <end position="248"/>
    </location>
</feature>